<name>A0A0L7LKI2_OPEBR</name>
<feature type="compositionally biased region" description="Polar residues" evidence="1">
    <location>
        <begin position="231"/>
        <end position="249"/>
    </location>
</feature>
<sequence length="752" mass="82224">MWSGVTSELDLEGNPNDKILYGRPNKRRSASFPAPRSLDRRHSLRIFGSSTKYLQRCASTRSLHHKHANTTDSSSSTDYPPSVESASPKKVSLLSRLFRRSGRSKQTRAMSTFSAQFPPTEWFNNKAESLQSQTSFVSSYYDGSEISNRSSTLPRRHKRHLSTESGIAGSVGNYDHSPIRQSSPSSGSLPRSTLSRSSTNKTILDHFGSPQRHSDPKLRDSLNGSLRRGDYSNSDQIMTTSGPSSLESTSTHRKPRNDYKNGTSDPNSLMKRSYQTSSSGHSSLESHISDRTLKPSPSHSNTHGAPGLSRAQSLVKVQSLQSSPKSLHKYRTKPPMVGGETNGKSTSPKNSPKNCPSTPKKTATPLHNKTLGPKVENPSTTMLASSNSNNSITLKVTTNTMSQNGGGTNTKVYVQNSPVRSVITFENGKVTETSNGSNIYIINDDRQVVSVSQNGTSNQPPKNPTETAFDVSVEKNKKNYQESEPVRVQENKFNKNSINDTGMNNNRKLSLQIGGGVTNNNSFVYKNQLNNTSEVASNPASPAIHNNIHNVETTANSNPSTPTKSYDNIIGSLGSLRYQKNSLSSTNGLQTNINSNSELKSVDLLKKAAALQMLNGIPNVNNRMSSDSIANLLTKAIDQKPTVLGSEPNLALKNQEQLKDINMSAEKIHLLENKQKRYSLSQESKKENQDFYNFPSLSDLSFNFTSLAAQKILKGVSINSVDTLVELNMAANSAEKQNNRDVAAVCTDFGLV</sequence>
<feature type="compositionally biased region" description="Low complexity" evidence="1">
    <location>
        <begin position="277"/>
        <end position="286"/>
    </location>
</feature>
<feature type="compositionally biased region" description="Low complexity" evidence="1">
    <location>
        <begin position="182"/>
        <end position="199"/>
    </location>
</feature>
<feature type="region of interest" description="Disordered" evidence="1">
    <location>
        <begin position="62"/>
        <end position="90"/>
    </location>
</feature>
<feature type="compositionally biased region" description="Low complexity" evidence="1">
    <location>
        <begin position="312"/>
        <end position="323"/>
    </location>
</feature>
<evidence type="ECO:0000313" key="3">
    <source>
        <dbReference type="Proteomes" id="UP000037510"/>
    </source>
</evidence>
<keyword evidence="3" id="KW-1185">Reference proteome</keyword>
<proteinExistence type="predicted"/>
<dbReference type="InterPro" id="IPR040126">
    <property type="entry name" value="STOX1/2"/>
</dbReference>
<dbReference type="EMBL" id="JTDY01000844">
    <property type="protein sequence ID" value="KOB75686.1"/>
    <property type="molecule type" value="Genomic_DNA"/>
</dbReference>
<protein>
    <submittedName>
        <fullName evidence="2">Uncharacterized protein</fullName>
    </submittedName>
</protein>
<dbReference type="PANTHER" id="PTHR22437:SF0">
    <property type="entry name" value="FI21431P1"/>
    <property type="match status" value="1"/>
</dbReference>
<comment type="caution">
    <text evidence="2">The sequence shown here is derived from an EMBL/GenBank/DDBJ whole genome shotgun (WGS) entry which is preliminary data.</text>
</comment>
<reference evidence="2 3" key="1">
    <citation type="journal article" date="2015" name="Genome Biol. Evol.">
        <title>The genome of winter moth (Operophtera brumata) provides a genomic perspective on sexual dimorphism and phenology.</title>
        <authorList>
            <person name="Derks M.F."/>
            <person name="Smit S."/>
            <person name="Salis L."/>
            <person name="Schijlen E."/>
            <person name="Bossers A."/>
            <person name="Mateman C."/>
            <person name="Pijl A.S."/>
            <person name="de Ridder D."/>
            <person name="Groenen M.A."/>
            <person name="Visser M.E."/>
            <person name="Megens H.J."/>
        </authorList>
    </citation>
    <scope>NUCLEOTIDE SEQUENCE [LARGE SCALE GENOMIC DNA]</scope>
    <source>
        <strain evidence="2">WM2013NL</strain>
        <tissue evidence="2">Head and thorax</tissue>
    </source>
</reference>
<dbReference type="STRING" id="104452.A0A0L7LKI2"/>
<dbReference type="AlphaFoldDB" id="A0A0L7LKI2"/>
<dbReference type="GO" id="GO:0005634">
    <property type="term" value="C:nucleus"/>
    <property type="evidence" value="ECO:0007669"/>
    <property type="project" value="TreeGrafter"/>
</dbReference>
<dbReference type="PANTHER" id="PTHR22437">
    <property type="entry name" value="WINGED HELIX DOMAIN-CONTAINING PROTEIN"/>
    <property type="match status" value="1"/>
</dbReference>
<gene>
    <name evidence="2" type="ORF">OBRU01_07038</name>
</gene>
<feature type="compositionally biased region" description="Polar residues" evidence="1">
    <location>
        <begin position="342"/>
        <end position="367"/>
    </location>
</feature>
<dbReference type="GO" id="GO:0006357">
    <property type="term" value="P:regulation of transcription by RNA polymerase II"/>
    <property type="evidence" value="ECO:0007669"/>
    <property type="project" value="InterPro"/>
</dbReference>
<accession>A0A0L7LKI2</accession>
<evidence type="ECO:0000313" key="2">
    <source>
        <dbReference type="EMBL" id="KOB75686.1"/>
    </source>
</evidence>
<feature type="region of interest" description="Disordered" evidence="1">
    <location>
        <begin position="1"/>
        <end position="37"/>
    </location>
</feature>
<feature type="region of interest" description="Disordered" evidence="1">
    <location>
        <begin position="144"/>
        <end position="386"/>
    </location>
</feature>
<dbReference type="Proteomes" id="UP000037510">
    <property type="component" value="Unassembled WGS sequence"/>
</dbReference>
<evidence type="ECO:0000256" key="1">
    <source>
        <dbReference type="SAM" id="MobiDB-lite"/>
    </source>
</evidence>
<dbReference type="GO" id="GO:0000977">
    <property type="term" value="F:RNA polymerase II transcription regulatory region sequence-specific DNA binding"/>
    <property type="evidence" value="ECO:0007669"/>
    <property type="project" value="TreeGrafter"/>
</dbReference>
<feature type="compositionally biased region" description="Polar residues" evidence="1">
    <location>
        <begin position="377"/>
        <end position="386"/>
    </location>
</feature>
<organism evidence="2 3">
    <name type="scientific">Operophtera brumata</name>
    <name type="common">Winter moth</name>
    <name type="synonym">Phalaena brumata</name>
    <dbReference type="NCBI Taxonomy" id="104452"/>
    <lineage>
        <taxon>Eukaryota</taxon>
        <taxon>Metazoa</taxon>
        <taxon>Ecdysozoa</taxon>
        <taxon>Arthropoda</taxon>
        <taxon>Hexapoda</taxon>
        <taxon>Insecta</taxon>
        <taxon>Pterygota</taxon>
        <taxon>Neoptera</taxon>
        <taxon>Endopterygota</taxon>
        <taxon>Lepidoptera</taxon>
        <taxon>Glossata</taxon>
        <taxon>Ditrysia</taxon>
        <taxon>Geometroidea</taxon>
        <taxon>Geometridae</taxon>
        <taxon>Larentiinae</taxon>
        <taxon>Operophtera</taxon>
    </lineage>
</organism>
<dbReference type="GO" id="GO:0005737">
    <property type="term" value="C:cytoplasm"/>
    <property type="evidence" value="ECO:0007669"/>
    <property type="project" value="TreeGrafter"/>
</dbReference>